<dbReference type="InterPro" id="IPR001789">
    <property type="entry name" value="Sig_transdc_resp-reg_receiver"/>
</dbReference>
<dbReference type="EMBL" id="JPSL02000037">
    <property type="protein sequence ID" value="KGQ21978.1"/>
    <property type="molecule type" value="Genomic_DNA"/>
</dbReference>
<reference evidence="4 5" key="1">
    <citation type="journal article" date="2015" name="Genome Announc.">
        <title>Draft Genome Sequence of the Thermophile Thermus filiformis ATCC 43280, Producer of Carotenoid-(Di)glucoside-Branched Fatty Acid (Di)esters and Source of Hyperthermostable Enzymes of Biotechnological Interest.</title>
        <authorList>
            <person name="Mandelli F."/>
            <person name="Oliveira Ramires B."/>
            <person name="Couger M.B."/>
            <person name="Paixao D.A."/>
            <person name="Camilo C.M."/>
            <person name="Polikarpov I."/>
            <person name="Prade R."/>
            <person name="Riano-Pachon D.M."/>
            <person name="Squina F.M."/>
        </authorList>
    </citation>
    <scope>NUCLEOTIDE SEQUENCE [LARGE SCALE GENOMIC DNA]</scope>
    <source>
        <strain evidence="4 5">ATCC 43280</strain>
    </source>
</reference>
<dbReference type="InterPro" id="IPR011006">
    <property type="entry name" value="CheY-like_superfamily"/>
</dbReference>
<comment type="caution">
    <text evidence="4">The sequence shown here is derived from an EMBL/GenBank/DDBJ whole genome shotgun (WGS) entry which is preliminary data.</text>
</comment>
<evidence type="ECO:0000313" key="5">
    <source>
        <dbReference type="Proteomes" id="UP000030364"/>
    </source>
</evidence>
<accession>A0A0A2WQ79</accession>
<dbReference type="PANTHER" id="PTHR44591">
    <property type="entry name" value="STRESS RESPONSE REGULATOR PROTEIN 1"/>
    <property type="match status" value="1"/>
</dbReference>
<dbReference type="GO" id="GO:0016301">
    <property type="term" value="F:kinase activity"/>
    <property type="evidence" value="ECO:0007669"/>
    <property type="project" value="UniProtKB-KW"/>
</dbReference>
<sequence length="242" mass="27222">MITGVARLLVVDDDPRIRRLLEVILSARHEVVALASAREALEYLKGNTPDLMVLDVMMPEMDGLALLGRVRMVKRLKEVPVVMLTGGGQEFRDPARMLGADVFLEKPVGGKKLNEVVEALLSRKGFLLPGGEVVSSLEEVGPYLRQALPPEEEFRRLWRRASSREALLRNLLVKGWTEGLLRRILPGPYDLYDLLGHLAYGWPLVTRKERARSCPPSPLLERYLEEGLLSEELDLLADCLYS</sequence>
<name>A0A0A2WQ79_THEFI</name>
<evidence type="ECO:0000259" key="3">
    <source>
        <dbReference type="PROSITE" id="PS50110"/>
    </source>
</evidence>
<dbReference type="Pfam" id="PF00072">
    <property type="entry name" value="Response_reg"/>
    <property type="match status" value="1"/>
</dbReference>
<evidence type="ECO:0000313" key="4">
    <source>
        <dbReference type="EMBL" id="KGQ21978.1"/>
    </source>
</evidence>
<keyword evidence="1 2" id="KW-0597">Phosphoprotein</keyword>
<keyword evidence="4" id="KW-0808">Transferase</keyword>
<evidence type="ECO:0000256" key="1">
    <source>
        <dbReference type="ARBA" id="ARBA00022553"/>
    </source>
</evidence>
<dbReference type="PROSITE" id="PS50110">
    <property type="entry name" value="RESPONSE_REGULATORY"/>
    <property type="match status" value="1"/>
</dbReference>
<dbReference type="SMART" id="SM00448">
    <property type="entry name" value="REC"/>
    <property type="match status" value="1"/>
</dbReference>
<feature type="modified residue" description="4-aspartylphosphate" evidence="2">
    <location>
        <position position="55"/>
    </location>
</feature>
<dbReference type="GO" id="GO:0000160">
    <property type="term" value="P:phosphorelay signal transduction system"/>
    <property type="evidence" value="ECO:0007669"/>
    <property type="project" value="InterPro"/>
</dbReference>
<dbReference type="STRING" id="276.THFILI_03930"/>
<organism evidence="4 5">
    <name type="scientific">Thermus filiformis</name>
    <dbReference type="NCBI Taxonomy" id="276"/>
    <lineage>
        <taxon>Bacteria</taxon>
        <taxon>Thermotogati</taxon>
        <taxon>Deinococcota</taxon>
        <taxon>Deinococci</taxon>
        <taxon>Thermales</taxon>
        <taxon>Thermaceae</taxon>
        <taxon>Thermus</taxon>
    </lineage>
</organism>
<dbReference type="Pfam" id="PF08463">
    <property type="entry name" value="EcoEI_R_C"/>
    <property type="match status" value="1"/>
</dbReference>
<dbReference type="PATRIC" id="fig|276.5.peg.1190"/>
<dbReference type="AlphaFoldDB" id="A0A0A2WQ79"/>
<dbReference type="GO" id="GO:0003677">
    <property type="term" value="F:DNA binding"/>
    <property type="evidence" value="ECO:0007669"/>
    <property type="project" value="InterPro"/>
</dbReference>
<proteinExistence type="predicted"/>
<dbReference type="InterPro" id="IPR013670">
    <property type="entry name" value="EcoEI_R_C_dom"/>
</dbReference>
<keyword evidence="4" id="KW-0418">Kinase</keyword>
<dbReference type="InterPro" id="IPR050595">
    <property type="entry name" value="Bact_response_regulator"/>
</dbReference>
<dbReference type="SUPFAM" id="SSF52172">
    <property type="entry name" value="CheY-like"/>
    <property type="match status" value="1"/>
</dbReference>
<evidence type="ECO:0000256" key="2">
    <source>
        <dbReference type="PROSITE-ProRule" id="PRU00169"/>
    </source>
</evidence>
<protein>
    <submittedName>
        <fullName evidence="4">Histidine kinase</fullName>
    </submittedName>
</protein>
<dbReference type="GO" id="GO:0006304">
    <property type="term" value="P:DNA modification"/>
    <property type="evidence" value="ECO:0007669"/>
    <property type="project" value="InterPro"/>
</dbReference>
<feature type="domain" description="Response regulatory" evidence="3">
    <location>
        <begin position="7"/>
        <end position="121"/>
    </location>
</feature>
<keyword evidence="5" id="KW-1185">Reference proteome</keyword>
<dbReference type="Gene3D" id="3.40.50.2300">
    <property type="match status" value="1"/>
</dbReference>
<dbReference type="PANTHER" id="PTHR44591:SF18">
    <property type="entry name" value="REGULATORY PROTEIN"/>
    <property type="match status" value="1"/>
</dbReference>
<dbReference type="CDD" id="cd17574">
    <property type="entry name" value="REC_OmpR"/>
    <property type="match status" value="1"/>
</dbReference>
<gene>
    <name evidence="4" type="ORF">THFILI_03930</name>
</gene>
<dbReference type="Proteomes" id="UP000030364">
    <property type="component" value="Unassembled WGS sequence"/>
</dbReference>